<keyword evidence="12" id="KW-0464">Manganese</keyword>
<dbReference type="InterPro" id="IPR011127">
    <property type="entry name" value="Dala_Dala_lig_N"/>
</dbReference>
<keyword evidence="6 13" id="KW-0067">ATP-binding</keyword>
<dbReference type="AlphaFoldDB" id="A0A1F5PIB9"/>
<evidence type="ECO:0000256" key="10">
    <source>
        <dbReference type="HAMAP-Rule" id="MF_00047"/>
    </source>
</evidence>
<dbReference type="NCBIfam" id="NF002528">
    <property type="entry name" value="PRK01966.1-4"/>
    <property type="match status" value="1"/>
</dbReference>
<dbReference type="Proteomes" id="UP000177682">
    <property type="component" value="Unassembled WGS sequence"/>
</dbReference>
<dbReference type="EMBL" id="MFEY01000009">
    <property type="protein sequence ID" value="OGE89688.1"/>
    <property type="molecule type" value="Genomic_DNA"/>
</dbReference>
<dbReference type="InterPro" id="IPR016185">
    <property type="entry name" value="PreATP-grasp_dom_sf"/>
</dbReference>
<evidence type="ECO:0000256" key="11">
    <source>
        <dbReference type="PIRSR" id="PIRSR039102-1"/>
    </source>
</evidence>
<evidence type="ECO:0000256" key="12">
    <source>
        <dbReference type="PIRSR" id="PIRSR039102-3"/>
    </source>
</evidence>
<evidence type="ECO:0000256" key="1">
    <source>
        <dbReference type="ARBA" id="ARBA00004496"/>
    </source>
</evidence>
<comment type="similarity">
    <text evidence="2 10">Belongs to the D-alanine--D-alanine ligase family.</text>
</comment>
<dbReference type="PIRSF" id="PIRSF039102">
    <property type="entry name" value="Ddl/VanB"/>
    <property type="match status" value="1"/>
</dbReference>
<evidence type="ECO:0000256" key="4">
    <source>
        <dbReference type="ARBA" id="ARBA00022598"/>
    </source>
</evidence>
<dbReference type="InterPro" id="IPR013815">
    <property type="entry name" value="ATP_grasp_subdomain_1"/>
</dbReference>
<dbReference type="Gene3D" id="3.40.50.20">
    <property type="match status" value="1"/>
</dbReference>
<dbReference type="UniPathway" id="UPA00219"/>
<keyword evidence="7 10" id="KW-0133">Cell shape</keyword>
<evidence type="ECO:0000256" key="2">
    <source>
        <dbReference type="ARBA" id="ARBA00010871"/>
    </source>
</evidence>
<keyword evidence="5 13" id="KW-0547">Nucleotide-binding</keyword>
<keyword evidence="4 10" id="KW-0436">Ligase</keyword>
<organism evidence="15 16">
    <name type="scientific">Candidatus Doudnabacteria bacterium RIFCSPHIGHO2_12_FULL_48_16</name>
    <dbReference type="NCBI Taxonomy" id="1817838"/>
    <lineage>
        <taxon>Bacteria</taxon>
        <taxon>Candidatus Doudnaibacteriota</taxon>
    </lineage>
</organism>
<dbReference type="GO" id="GO:0009252">
    <property type="term" value="P:peptidoglycan biosynthetic process"/>
    <property type="evidence" value="ECO:0007669"/>
    <property type="project" value="UniProtKB-UniRule"/>
</dbReference>
<dbReference type="GO" id="GO:0046872">
    <property type="term" value="F:metal ion binding"/>
    <property type="evidence" value="ECO:0007669"/>
    <property type="project" value="UniProtKB-KW"/>
</dbReference>
<comment type="subcellular location">
    <subcellularLocation>
        <location evidence="1 10">Cytoplasm</location>
    </subcellularLocation>
</comment>
<feature type="binding site" evidence="12">
    <location>
        <position position="302"/>
    </location>
    <ligand>
        <name>Mg(2+)</name>
        <dbReference type="ChEBI" id="CHEBI:18420"/>
        <label>2</label>
    </ligand>
</feature>
<comment type="cofactor">
    <cofactor evidence="12">
        <name>Mg(2+)</name>
        <dbReference type="ChEBI" id="CHEBI:18420"/>
    </cofactor>
    <cofactor evidence="12">
        <name>Mn(2+)</name>
        <dbReference type="ChEBI" id="CHEBI:29035"/>
    </cofactor>
    <text evidence="12">Binds 2 magnesium or manganese ions per subunit.</text>
</comment>
<dbReference type="EC" id="6.3.2.4" evidence="10"/>
<keyword evidence="12" id="KW-0479">Metal-binding</keyword>
<dbReference type="GO" id="GO:0005524">
    <property type="term" value="F:ATP binding"/>
    <property type="evidence" value="ECO:0007669"/>
    <property type="project" value="UniProtKB-UniRule"/>
</dbReference>
<evidence type="ECO:0000259" key="14">
    <source>
        <dbReference type="PROSITE" id="PS50975"/>
    </source>
</evidence>
<evidence type="ECO:0000256" key="5">
    <source>
        <dbReference type="ARBA" id="ARBA00022741"/>
    </source>
</evidence>
<dbReference type="InterPro" id="IPR011761">
    <property type="entry name" value="ATP-grasp"/>
</dbReference>
<dbReference type="PROSITE" id="PS50975">
    <property type="entry name" value="ATP_GRASP"/>
    <property type="match status" value="1"/>
</dbReference>
<dbReference type="PROSITE" id="PS00844">
    <property type="entry name" value="DALA_DALA_LIGASE_2"/>
    <property type="match status" value="1"/>
</dbReference>
<name>A0A1F5PIB9_9BACT</name>
<gene>
    <name evidence="10" type="primary">ddl</name>
    <name evidence="15" type="ORF">A3E29_00525</name>
</gene>
<dbReference type="InterPro" id="IPR005905">
    <property type="entry name" value="D_ala_D_ala"/>
</dbReference>
<dbReference type="NCBIfam" id="TIGR01205">
    <property type="entry name" value="D_ala_D_alaTIGR"/>
    <property type="match status" value="1"/>
</dbReference>
<dbReference type="InterPro" id="IPR011095">
    <property type="entry name" value="Dala_Dala_lig_C"/>
</dbReference>
<dbReference type="GO" id="GO:0008360">
    <property type="term" value="P:regulation of cell shape"/>
    <property type="evidence" value="ECO:0007669"/>
    <property type="project" value="UniProtKB-KW"/>
</dbReference>
<evidence type="ECO:0000256" key="13">
    <source>
        <dbReference type="PROSITE-ProRule" id="PRU00409"/>
    </source>
</evidence>
<keyword evidence="3 10" id="KW-0963">Cytoplasm</keyword>
<feature type="domain" description="ATP-grasp" evidence="14">
    <location>
        <begin position="132"/>
        <end position="335"/>
    </location>
</feature>
<dbReference type="SUPFAM" id="SSF52440">
    <property type="entry name" value="PreATP-grasp domain"/>
    <property type="match status" value="1"/>
</dbReference>
<dbReference type="InterPro" id="IPR000291">
    <property type="entry name" value="D-Ala_lig_Van_CS"/>
</dbReference>
<dbReference type="NCBIfam" id="NF002378">
    <property type="entry name" value="PRK01372.1"/>
    <property type="match status" value="1"/>
</dbReference>
<comment type="catalytic activity">
    <reaction evidence="10">
        <text>2 D-alanine + ATP = D-alanyl-D-alanine + ADP + phosphate + H(+)</text>
        <dbReference type="Rhea" id="RHEA:11224"/>
        <dbReference type="ChEBI" id="CHEBI:15378"/>
        <dbReference type="ChEBI" id="CHEBI:30616"/>
        <dbReference type="ChEBI" id="CHEBI:43474"/>
        <dbReference type="ChEBI" id="CHEBI:57416"/>
        <dbReference type="ChEBI" id="CHEBI:57822"/>
        <dbReference type="ChEBI" id="CHEBI:456216"/>
        <dbReference type="EC" id="6.3.2.4"/>
    </reaction>
</comment>
<evidence type="ECO:0000313" key="16">
    <source>
        <dbReference type="Proteomes" id="UP000177682"/>
    </source>
</evidence>
<dbReference type="HAMAP" id="MF_00047">
    <property type="entry name" value="Dala_Dala_lig"/>
    <property type="match status" value="1"/>
</dbReference>
<keyword evidence="8 10" id="KW-0573">Peptidoglycan synthesis</keyword>
<evidence type="ECO:0000256" key="6">
    <source>
        <dbReference type="ARBA" id="ARBA00022840"/>
    </source>
</evidence>
<dbReference type="SUPFAM" id="SSF56059">
    <property type="entry name" value="Glutathione synthetase ATP-binding domain-like"/>
    <property type="match status" value="1"/>
</dbReference>
<comment type="function">
    <text evidence="10">Cell wall formation.</text>
</comment>
<feature type="binding site" evidence="12">
    <location>
        <position position="302"/>
    </location>
    <ligand>
        <name>Mg(2+)</name>
        <dbReference type="ChEBI" id="CHEBI:18420"/>
        <label>1</label>
    </ligand>
</feature>
<evidence type="ECO:0000313" key="15">
    <source>
        <dbReference type="EMBL" id="OGE89688.1"/>
    </source>
</evidence>
<dbReference type="PANTHER" id="PTHR23132">
    <property type="entry name" value="D-ALANINE--D-ALANINE LIGASE"/>
    <property type="match status" value="1"/>
</dbReference>
<feature type="active site" evidence="11">
    <location>
        <position position="17"/>
    </location>
</feature>
<dbReference type="Gene3D" id="3.30.1490.20">
    <property type="entry name" value="ATP-grasp fold, A domain"/>
    <property type="match status" value="1"/>
</dbReference>
<feature type="binding site" evidence="12">
    <location>
        <position position="304"/>
    </location>
    <ligand>
        <name>Mg(2+)</name>
        <dbReference type="ChEBI" id="CHEBI:18420"/>
        <label>2</label>
    </ligand>
</feature>
<comment type="caution">
    <text evidence="15">The sequence shown here is derived from an EMBL/GenBank/DDBJ whole genome shotgun (WGS) entry which is preliminary data.</text>
</comment>
<dbReference type="PANTHER" id="PTHR23132:SF23">
    <property type="entry name" value="D-ALANINE--D-ALANINE LIGASE B"/>
    <property type="match status" value="1"/>
</dbReference>
<dbReference type="PROSITE" id="PS00843">
    <property type="entry name" value="DALA_DALA_LIGASE_1"/>
    <property type="match status" value="1"/>
</dbReference>
<proteinExistence type="inferred from homology"/>
<dbReference type="Pfam" id="PF01820">
    <property type="entry name" value="Dala_Dala_lig_N"/>
    <property type="match status" value="1"/>
</dbReference>
<dbReference type="Gene3D" id="3.30.470.20">
    <property type="entry name" value="ATP-grasp fold, B domain"/>
    <property type="match status" value="1"/>
</dbReference>
<sequence>MSRKLRVALFFGGTSREREVSLLSGKVVAEHLDKNKYEVVPVEIALDGQWLTSSETIKQIVDKAGAKPVADNKEIVPVEKNPQSGIDVAFLALHGPGGEDGSVQGMLDVLKIPYTFSGVQASALAMDKNKTKRLVATEGIKVPVQIMIVKSEYEKNPNSFLHQISGKVVIKPNRIGSSFGVTITDNQQEIKKALDLAFEHDSEVLVEEYISGIELTVPILGNNKLQALPVIEIVPKNGSTFFDFKAKYDEQYRDEIVPARIKEELAKKLQELALRIHKLLGCRGITRSDFIVTPAGEIYFLEVNTIPGLTNASLVPQAAVAIGMSYSQFLDRLIQLALDKE</sequence>
<evidence type="ECO:0000256" key="8">
    <source>
        <dbReference type="ARBA" id="ARBA00022984"/>
    </source>
</evidence>
<dbReference type="GO" id="GO:0071555">
    <property type="term" value="P:cell wall organization"/>
    <property type="evidence" value="ECO:0007669"/>
    <property type="project" value="UniProtKB-KW"/>
</dbReference>
<reference evidence="15 16" key="1">
    <citation type="journal article" date="2016" name="Nat. Commun.">
        <title>Thousands of microbial genomes shed light on interconnected biogeochemical processes in an aquifer system.</title>
        <authorList>
            <person name="Anantharaman K."/>
            <person name="Brown C.T."/>
            <person name="Hug L.A."/>
            <person name="Sharon I."/>
            <person name="Castelle C.J."/>
            <person name="Probst A.J."/>
            <person name="Thomas B.C."/>
            <person name="Singh A."/>
            <person name="Wilkins M.J."/>
            <person name="Karaoz U."/>
            <person name="Brodie E.L."/>
            <person name="Williams K.H."/>
            <person name="Hubbard S.S."/>
            <person name="Banfield J.F."/>
        </authorList>
    </citation>
    <scope>NUCLEOTIDE SEQUENCE [LARGE SCALE GENOMIC DNA]</scope>
</reference>
<evidence type="ECO:0000256" key="3">
    <source>
        <dbReference type="ARBA" id="ARBA00022490"/>
    </source>
</evidence>
<evidence type="ECO:0000256" key="7">
    <source>
        <dbReference type="ARBA" id="ARBA00022960"/>
    </source>
</evidence>
<keyword evidence="12" id="KW-0460">Magnesium</keyword>
<dbReference type="GO" id="GO:0005737">
    <property type="term" value="C:cytoplasm"/>
    <property type="evidence" value="ECO:0007669"/>
    <property type="project" value="UniProtKB-SubCell"/>
</dbReference>
<feature type="binding site" evidence="12">
    <location>
        <position position="289"/>
    </location>
    <ligand>
        <name>Mg(2+)</name>
        <dbReference type="ChEBI" id="CHEBI:18420"/>
        <label>1</label>
    </ligand>
</feature>
<keyword evidence="9 10" id="KW-0961">Cell wall biogenesis/degradation</keyword>
<protein>
    <recommendedName>
        <fullName evidence="10">D-alanine--D-alanine ligase</fullName>
        <ecNumber evidence="10">6.3.2.4</ecNumber>
    </recommendedName>
    <alternativeName>
        <fullName evidence="10">D-Ala-D-Ala ligase</fullName>
    </alternativeName>
    <alternativeName>
        <fullName evidence="10">D-alanylalanine synthetase</fullName>
    </alternativeName>
</protein>
<feature type="active site" evidence="11">
    <location>
        <position position="313"/>
    </location>
</feature>
<dbReference type="GO" id="GO:0008716">
    <property type="term" value="F:D-alanine-D-alanine ligase activity"/>
    <property type="evidence" value="ECO:0007669"/>
    <property type="project" value="UniProtKB-UniRule"/>
</dbReference>
<evidence type="ECO:0000256" key="9">
    <source>
        <dbReference type="ARBA" id="ARBA00023316"/>
    </source>
</evidence>
<accession>A0A1F5PIB9</accession>
<feature type="active site" evidence="11">
    <location>
        <position position="177"/>
    </location>
</feature>
<dbReference type="Pfam" id="PF07478">
    <property type="entry name" value="Dala_Dala_lig_C"/>
    <property type="match status" value="1"/>
</dbReference>
<comment type="pathway">
    <text evidence="10">Cell wall biogenesis; peptidoglycan biosynthesis.</text>
</comment>